<dbReference type="AlphaFoldDB" id="A0AAD8EMB6"/>
<keyword evidence="2" id="KW-0862">Zinc</keyword>
<feature type="binding site" evidence="2">
    <location>
        <position position="184"/>
    </location>
    <ligand>
        <name>Zn(2+)</name>
        <dbReference type="ChEBI" id="CHEBI:29105"/>
        <label>2</label>
    </ligand>
</feature>
<comment type="cofactor">
    <cofactor evidence="2">
        <name>Zn(2+)</name>
        <dbReference type="ChEBI" id="CHEBI:29105"/>
    </cofactor>
    <text evidence="2">Binds 2 Zn(2+) ions.</text>
</comment>
<evidence type="ECO:0000313" key="5">
    <source>
        <dbReference type="Proteomes" id="UP001233999"/>
    </source>
</evidence>
<protein>
    <recommendedName>
        <fullName evidence="1">alkaline phosphatase</fullName>
        <ecNumber evidence="1">3.1.3.1</ecNumber>
    </recommendedName>
</protein>
<evidence type="ECO:0000256" key="1">
    <source>
        <dbReference type="ARBA" id="ARBA00012647"/>
    </source>
</evidence>
<feature type="binding site" evidence="2">
    <location>
        <position position="15"/>
    </location>
    <ligand>
        <name>Mg(2+)</name>
        <dbReference type="ChEBI" id="CHEBI:18420"/>
    </ligand>
</feature>
<dbReference type="InterPro" id="IPR001952">
    <property type="entry name" value="Alkaline_phosphatase"/>
</dbReference>
<dbReference type="PANTHER" id="PTHR11596:SF91">
    <property type="entry name" value="ALKALINE PHOSPHATASE-RELATED"/>
    <property type="match status" value="1"/>
</dbReference>
<evidence type="ECO:0000256" key="3">
    <source>
        <dbReference type="RuleBase" id="RU003946"/>
    </source>
</evidence>
<dbReference type="EMBL" id="JASPKZ010002332">
    <property type="protein sequence ID" value="KAJ9595528.1"/>
    <property type="molecule type" value="Genomic_DNA"/>
</dbReference>
<dbReference type="Proteomes" id="UP001233999">
    <property type="component" value="Unassembled WGS sequence"/>
</dbReference>
<feature type="binding site" evidence="2">
    <location>
        <position position="175"/>
    </location>
    <ligand>
        <name>Mg(2+)</name>
        <dbReference type="ChEBI" id="CHEBI:18420"/>
    </ligand>
</feature>
<feature type="binding site" evidence="2">
    <location>
        <position position="13"/>
    </location>
    <ligand>
        <name>Mg(2+)</name>
        <dbReference type="ChEBI" id="CHEBI:18420"/>
    </ligand>
</feature>
<comment type="cofactor">
    <cofactor evidence="2">
        <name>Mg(2+)</name>
        <dbReference type="ChEBI" id="CHEBI:18420"/>
    </cofactor>
    <text evidence="2">Binds 1 Mg(2+) ion.</text>
</comment>
<comment type="similarity">
    <text evidence="3">Belongs to the alkaline phosphatase family.</text>
</comment>
<gene>
    <name evidence="4" type="ORF">L9F63_013293</name>
</gene>
<dbReference type="InterPro" id="IPR017850">
    <property type="entry name" value="Alkaline_phosphatase_core_sf"/>
</dbReference>
<comment type="caution">
    <text evidence="4">The sequence shown here is derived from an EMBL/GenBank/DDBJ whole genome shotgun (WGS) entry which is preliminary data.</text>
</comment>
<feature type="binding site" evidence="2">
    <location>
        <position position="180"/>
    </location>
    <ligand>
        <name>Zn(2+)</name>
        <dbReference type="ChEBI" id="CHEBI:29105"/>
        <label>2</label>
    </ligand>
</feature>
<keyword evidence="2" id="KW-0479">Metal-binding</keyword>
<dbReference type="GO" id="GO:0004035">
    <property type="term" value="F:alkaline phosphatase activity"/>
    <property type="evidence" value="ECO:0007669"/>
    <property type="project" value="UniProtKB-EC"/>
</dbReference>
<dbReference type="EC" id="3.1.3.1" evidence="1"/>
<dbReference type="SMART" id="SM00098">
    <property type="entry name" value="alkPPc"/>
    <property type="match status" value="1"/>
</dbReference>
<proteinExistence type="inferred from homology"/>
<dbReference type="GO" id="GO:0046872">
    <property type="term" value="F:metal ion binding"/>
    <property type="evidence" value="ECO:0007669"/>
    <property type="project" value="UniProtKB-KW"/>
</dbReference>
<organism evidence="4 5">
    <name type="scientific">Diploptera punctata</name>
    <name type="common">Pacific beetle cockroach</name>
    <dbReference type="NCBI Taxonomy" id="6984"/>
    <lineage>
        <taxon>Eukaryota</taxon>
        <taxon>Metazoa</taxon>
        <taxon>Ecdysozoa</taxon>
        <taxon>Arthropoda</taxon>
        <taxon>Hexapoda</taxon>
        <taxon>Insecta</taxon>
        <taxon>Pterygota</taxon>
        <taxon>Neoptera</taxon>
        <taxon>Polyneoptera</taxon>
        <taxon>Dictyoptera</taxon>
        <taxon>Blattodea</taxon>
        <taxon>Blaberoidea</taxon>
        <taxon>Blaberidae</taxon>
        <taxon>Diplopterinae</taxon>
        <taxon>Diploptera</taxon>
    </lineage>
</organism>
<keyword evidence="5" id="KW-1185">Reference proteome</keyword>
<feature type="non-terminal residue" evidence="4">
    <location>
        <position position="1"/>
    </location>
</feature>
<evidence type="ECO:0000313" key="4">
    <source>
        <dbReference type="EMBL" id="KAJ9595528.1"/>
    </source>
</evidence>
<keyword evidence="2" id="KW-0460">Magnesium</keyword>
<dbReference type="SUPFAM" id="SSF53649">
    <property type="entry name" value="Alkaline phosphatase-like"/>
    <property type="match status" value="1"/>
</dbReference>
<reference evidence="4" key="2">
    <citation type="submission" date="2023-05" db="EMBL/GenBank/DDBJ databases">
        <authorList>
            <person name="Fouks B."/>
        </authorList>
    </citation>
    <scope>NUCLEOTIDE SEQUENCE</scope>
    <source>
        <strain evidence="4">Stay&amp;Tobe</strain>
        <tissue evidence="4">Testes</tissue>
    </source>
</reference>
<accession>A0AAD8EMB6</accession>
<feature type="binding site" evidence="2">
    <location>
        <position position="221"/>
    </location>
    <ligand>
        <name>Zn(2+)</name>
        <dbReference type="ChEBI" id="CHEBI:29105"/>
        <label>2</label>
    </ligand>
</feature>
<dbReference type="Pfam" id="PF00245">
    <property type="entry name" value="Alk_phosphatase"/>
    <property type="match status" value="1"/>
</dbReference>
<dbReference type="PANTHER" id="PTHR11596">
    <property type="entry name" value="ALKALINE PHOSPHATASE"/>
    <property type="match status" value="1"/>
</dbReference>
<dbReference type="CDD" id="cd16012">
    <property type="entry name" value="ALP"/>
    <property type="match status" value="1"/>
</dbReference>
<feature type="binding site" evidence="2">
    <location>
        <position position="222"/>
    </location>
    <ligand>
        <name>Zn(2+)</name>
        <dbReference type="ChEBI" id="CHEBI:29105"/>
        <label>2</label>
    </ligand>
</feature>
<sequence>KATGLVTNTRITHATPAALYAHSASRFWEDDSKIPPSSRRTCKDIARQLIEELPGRNINVIMGGGRRHLMSTVTKDPEEADKEGRRLDGRNLVEDWLREKKRRGLQAEYVWNKRQLEKVNAKTLDHLMGVFASSHLEFEADNKRSSTSDPTVAEMTRVAIQMLFKNPHGFVLVVEGGRIDHANHYNNAYRALDETLGLEAAVMEAMSQVDLKETLIIVTADHSNVLTLGGLTTLRGNSIFGLDTILSDVDGKPYTTLLYGNGPGYTEPRTIPQGNPRDIIQSSAVPRLWSTHGGEDVPVFASGPLANILFSGTFDQSYIPHVIAYIACIGEYAKRCSTIGKTVTPNNSLQVCSAMPATSAVMSDDSTVSNHSSYFNRRVLKRNASSFHKQSCFLLLFHLLTTVGIGSKFGR</sequence>
<dbReference type="PRINTS" id="PR00113">
    <property type="entry name" value="ALKPHPHTASE"/>
</dbReference>
<feature type="binding site" evidence="2">
    <location>
        <position position="292"/>
    </location>
    <ligand>
        <name>Zn(2+)</name>
        <dbReference type="ChEBI" id="CHEBI:29105"/>
        <label>2</label>
    </ligand>
</feature>
<evidence type="ECO:0000256" key="2">
    <source>
        <dbReference type="PIRSR" id="PIRSR601952-2"/>
    </source>
</evidence>
<reference evidence="4" key="1">
    <citation type="journal article" date="2023" name="IScience">
        <title>Live-bearing cockroach genome reveals convergent evolutionary mechanisms linked to viviparity in insects and beyond.</title>
        <authorList>
            <person name="Fouks B."/>
            <person name="Harrison M.C."/>
            <person name="Mikhailova A.A."/>
            <person name="Marchal E."/>
            <person name="English S."/>
            <person name="Carruthers M."/>
            <person name="Jennings E.C."/>
            <person name="Chiamaka E.L."/>
            <person name="Frigard R.A."/>
            <person name="Pippel M."/>
            <person name="Attardo G.M."/>
            <person name="Benoit J.B."/>
            <person name="Bornberg-Bauer E."/>
            <person name="Tobe S.S."/>
        </authorList>
    </citation>
    <scope>NUCLEOTIDE SEQUENCE</scope>
    <source>
        <strain evidence="4">Stay&amp;Tobe</strain>
    </source>
</reference>
<dbReference type="Gene3D" id="3.40.720.10">
    <property type="entry name" value="Alkaline Phosphatase, subunit A"/>
    <property type="match status" value="1"/>
</dbReference>
<name>A0AAD8EMB6_DIPPU</name>